<evidence type="ECO:0000256" key="1">
    <source>
        <dbReference type="ARBA" id="ARBA00004141"/>
    </source>
</evidence>
<feature type="transmembrane region" description="Helical" evidence="5">
    <location>
        <begin position="410"/>
        <end position="433"/>
    </location>
</feature>
<accession>A0ABD6EU26</accession>
<evidence type="ECO:0000256" key="2">
    <source>
        <dbReference type="ARBA" id="ARBA00022692"/>
    </source>
</evidence>
<dbReference type="Pfam" id="PF01490">
    <property type="entry name" value="Aa_trans"/>
    <property type="match status" value="1"/>
</dbReference>
<dbReference type="PANTHER" id="PTHR22950">
    <property type="entry name" value="AMINO ACID TRANSPORTER"/>
    <property type="match status" value="1"/>
</dbReference>
<feature type="transmembrane region" description="Helical" evidence="5">
    <location>
        <begin position="176"/>
        <end position="199"/>
    </location>
</feature>
<dbReference type="FunFam" id="1.20.1740.10:FF:000052">
    <property type="entry name" value="Lysine histidine transporter-like 3"/>
    <property type="match status" value="1"/>
</dbReference>
<evidence type="ECO:0000259" key="6">
    <source>
        <dbReference type="Pfam" id="PF01490"/>
    </source>
</evidence>
<comment type="caution">
    <text evidence="7">The sequence shown here is derived from an EMBL/GenBank/DDBJ whole genome shotgun (WGS) entry which is preliminary data.</text>
</comment>
<gene>
    <name evidence="7" type="ORF">AB6A40_007257</name>
</gene>
<dbReference type="InterPro" id="IPR013057">
    <property type="entry name" value="AA_transpt_TM"/>
</dbReference>
<dbReference type="GO" id="GO:0016020">
    <property type="term" value="C:membrane"/>
    <property type="evidence" value="ECO:0007669"/>
    <property type="project" value="UniProtKB-SubCell"/>
</dbReference>
<feature type="transmembrane region" description="Helical" evidence="5">
    <location>
        <begin position="357"/>
        <end position="381"/>
    </location>
</feature>
<dbReference type="Proteomes" id="UP001608902">
    <property type="component" value="Unassembled WGS sequence"/>
</dbReference>
<dbReference type="AlphaFoldDB" id="A0ABD6EU26"/>
<dbReference type="EMBL" id="JBGFUD010005720">
    <property type="protein sequence ID" value="MFH4980548.1"/>
    <property type="molecule type" value="Genomic_DNA"/>
</dbReference>
<organism evidence="7 8">
    <name type="scientific">Gnathostoma spinigerum</name>
    <dbReference type="NCBI Taxonomy" id="75299"/>
    <lineage>
        <taxon>Eukaryota</taxon>
        <taxon>Metazoa</taxon>
        <taxon>Ecdysozoa</taxon>
        <taxon>Nematoda</taxon>
        <taxon>Chromadorea</taxon>
        <taxon>Rhabditida</taxon>
        <taxon>Spirurina</taxon>
        <taxon>Gnathostomatomorpha</taxon>
        <taxon>Gnathostomatoidea</taxon>
        <taxon>Gnathostomatidae</taxon>
        <taxon>Gnathostoma</taxon>
    </lineage>
</organism>
<reference evidence="7 8" key="1">
    <citation type="submission" date="2024-08" db="EMBL/GenBank/DDBJ databases">
        <title>Gnathostoma spinigerum genome.</title>
        <authorList>
            <person name="Gonzalez-Bertolin B."/>
            <person name="Monzon S."/>
            <person name="Zaballos A."/>
            <person name="Jimenez P."/>
            <person name="Dekumyoy P."/>
            <person name="Varona S."/>
            <person name="Cuesta I."/>
            <person name="Sumanam S."/>
            <person name="Adisakwattana P."/>
            <person name="Gasser R.B."/>
            <person name="Hernandez-Gonzalez A."/>
            <person name="Young N.D."/>
            <person name="Perteguer M.J."/>
        </authorList>
    </citation>
    <scope>NUCLEOTIDE SEQUENCE [LARGE SCALE GENOMIC DNA]</scope>
    <source>
        <strain evidence="7">AL3</strain>
        <tissue evidence="7">Liver</tissue>
    </source>
</reference>
<feature type="transmembrane region" description="Helical" evidence="5">
    <location>
        <begin position="58"/>
        <end position="78"/>
    </location>
</feature>
<keyword evidence="2 5" id="KW-0812">Transmembrane</keyword>
<feature type="transmembrane region" description="Helical" evidence="5">
    <location>
        <begin position="295"/>
        <end position="313"/>
    </location>
</feature>
<feature type="transmembrane region" description="Helical" evidence="5">
    <location>
        <begin position="252"/>
        <end position="275"/>
    </location>
</feature>
<feature type="transmembrane region" description="Helical" evidence="5">
    <location>
        <begin position="334"/>
        <end position="351"/>
    </location>
</feature>
<keyword evidence="8" id="KW-1185">Reference proteome</keyword>
<evidence type="ECO:0000313" key="7">
    <source>
        <dbReference type="EMBL" id="MFH4980548.1"/>
    </source>
</evidence>
<dbReference type="Gene3D" id="1.20.1740.10">
    <property type="entry name" value="Amino acid/polyamine transporter I"/>
    <property type="match status" value="1"/>
</dbReference>
<evidence type="ECO:0000256" key="3">
    <source>
        <dbReference type="ARBA" id="ARBA00022989"/>
    </source>
</evidence>
<feature type="transmembrane region" description="Helical" evidence="5">
    <location>
        <begin position="115"/>
        <end position="134"/>
    </location>
</feature>
<keyword evidence="3 5" id="KW-1133">Transmembrane helix</keyword>
<feature type="domain" description="Amino acid transporter transmembrane" evidence="6">
    <location>
        <begin position="26"/>
        <end position="392"/>
    </location>
</feature>
<protein>
    <recommendedName>
        <fullName evidence="6">Amino acid transporter transmembrane domain-containing protein</fullName>
    </recommendedName>
</protein>
<feature type="transmembrane region" description="Helical" evidence="5">
    <location>
        <begin position="27"/>
        <end position="52"/>
    </location>
</feature>
<evidence type="ECO:0000313" key="8">
    <source>
        <dbReference type="Proteomes" id="UP001608902"/>
    </source>
</evidence>
<evidence type="ECO:0000256" key="5">
    <source>
        <dbReference type="SAM" id="Phobius"/>
    </source>
</evidence>
<sequence length="485" mass="53607">MTVDRRMTISTVESQMKIDEHSKTASIGWFTAALFVVADMAGGGVVAMPSAMLKSGDIAGSFVMAALAVSFCYTAHLLSDNWSIMCDRWDDYSYHCRKPYPEMAYRAMGSRGRTFCSSVLNVMLFSVSVVYLLISSSIINDFITSVTGYNIGFCFMILIIACVLYPVTLLKSPQDFWWAIVVAMLTTLIAVILIIYGTAMDYSYCAPVVSYPPFSFESLILSLGTFMFGFGGHVVFPSIQHDMRNPQHFTKSSIVAFLIVTAMYASITILTYLTYGSTLTDSVITSIQTEWIQSAANVFIAVHCILTLTIVINPLNQEVEHLFNADHHFGWHRVIIRTAVMLVVVFTAETVPNFGPILNIIGGTCVALTSAIMPSLYNLYLRAAVFNESDKKYRRPNFIEVLRRTPPLKLAINSFVIILAVICGVATTVQAIAAMTTTSFTVPCYIGAFMENQISENSSVSTHCCGQFHNVSRYGDPDLYCFNAV</sequence>
<name>A0ABD6EU26_9BILA</name>
<feature type="transmembrane region" description="Helical" evidence="5">
    <location>
        <begin position="146"/>
        <end position="169"/>
    </location>
</feature>
<feature type="transmembrane region" description="Helical" evidence="5">
    <location>
        <begin position="219"/>
        <end position="240"/>
    </location>
</feature>
<comment type="subcellular location">
    <subcellularLocation>
        <location evidence="1">Membrane</location>
        <topology evidence="1">Multi-pass membrane protein</topology>
    </subcellularLocation>
</comment>
<proteinExistence type="predicted"/>
<dbReference type="PANTHER" id="PTHR22950:SF703">
    <property type="entry name" value="AMINO ACID TRANSPORTER TRANSMEMBRANE DOMAIN-CONTAINING PROTEIN"/>
    <property type="match status" value="1"/>
</dbReference>
<evidence type="ECO:0000256" key="4">
    <source>
        <dbReference type="ARBA" id="ARBA00023136"/>
    </source>
</evidence>
<keyword evidence="4 5" id="KW-0472">Membrane</keyword>